<sequence>MVTRPPSTEEIEAYAATFRNFPRPTSAQLLGFEPVEIDVPGQRMVIDFVATDRMLNPAGKVQGGILTAMMDDTMGPLAHIMSGGKMMPSTTDIHTQFFRPCDVGAYRCEARVTRMGRTLCYTSADLFNGRGQKVASAIQTAMMLPFAPNGGK</sequence>
<protein>
    <submittedName>
        <fullName evidence="4">PaaI family thioesterase</fullName>
    </submittedName>
    <submittedName>
        <fullName evidence="3">Phenylacetic acid degradation protein</fullName>
    </submittedName>
</protein>
<feature type="domain" description="Thioesterase" evidence="2">
    <location>
        <begin position="60"/>
        <end position="134"/>
    </location>
</feature>
<evidence type="ECO:0000256" key="1">
    <source>
        <dbReference type="ARBA" id="ARBA00022801"/>
    </source>
</evidence>
<dbReference type="EMBL" id="VCJR02000001">
    <property type="protein sequence ID" value="NHK27261.1"/>
    <property type="molecule type" value="Genomic_DNA"/>
</dbReference>
<organism evidence="3 5">
    <name type="scientific">Aquisalinus luteolus</name>
    <dbReference type="NCBI Taxonomy" id="1566827"/>
    <lineage>
        <taxon>Bacteria</taxon>
        <taxon>Pseudomonadati</taxon>
        <taxon>Pseudomonadota</taxon>
        <taxon>Alphaproteobacteria</taxon>
        <taxon>Parvularculales</taxon>
        <taxon>Parvularculaceae</taxon>
        <taxon>Aquisalinus</taxon>
    </lineage>
</organism>
<reference evidence="4 6" key="2">
    <citation type="submission" date="2020-02" db="EMBL/GenBank/DDBJ databases">
        <title>Genome sequence of Parvularcula flava strain NH6-79.</title>
        <authorList>
            <person name="Abdul Karim M.H."/>
            <person name="Lam M.Q."/>
            <person name="Chen S.J."/>
            <person name="Yahya A."/>
            <person name="Shahir S."/>
            <person name="Shamsir M.S."/>
            <person name="Chong C.S."/>
        </authorList>
    </citation>
    <scope>NUCLEOTIDE SEQUENCE [LARGE SCALE GENOMIC DNA]</scope>
    <source>
        <strain evidence="4 6">NH6-79</strain>
    </source>
</reference>
<dbReference type="GO" id="GO:0061522">
    <property type="term" value="F:1,4-dihydroxy-2-naphthoyl-CoA thioesterase activity"/>
    <property type="evidence" value="ECO:0007669"/>
    <property type="project" value="TreeGrafter"/>
</dbReference>
<dbReference type="Gene3D" id="3.10.129.10">
    <property type="entry name" value="Hotdog Thioesterase"/>
    <property type="match status" value="1"/>
</dbReference>
<proteinExistence type="predicted"/>
<dbReference type="Proteomes" id="UP000818603">
    <property type="component" value="Unassembled WGS sequence"/>
</dbReference>
<dbReference type="CDD" id="cd03443">
    <property type="entry name" value="PaaI_thioesterase"/>
    <property type="match status" value="1"/>
</dbReference>
<dbReference type="InterPro" id="IPR006683">
    <property type="entry name" value="Thioestr_dom"/>
</dbReference>
<dbReference type="Pfam" id="PF03061">
    <property type="entry name" value="4HBT"/>
    <property type="match status" value="1"/>
</dbReference>
<evidence type="ECO:0000313" key="3">
    <source>
        <dbReference type="EMBL" id="GGH94899.1"/>
    </source>
</evidence>
<comment type="caution">
    <text evidence="3">The sequence shown here is derived from an EMBL/GenBank/DDBJ whole genome shotgun (WGS) entry which is preliminary data.</text>
</comment>
<keyword evidence="6" id="KW-1185">Reference proteome</keyword>
<dbReference type="InterPro" id="IPR029069">
    <property type="entry name" value="HotDog_dom_sf"/>
</dbReference>
<gene>
    <name evidence="4" type="ORF">FF098_005035</name>
    <name evidence="3" type="ORF">GCM10011355_10170</name>
</gene>
<dbReference type="RefSeq" id="WP_155138068.1">
    <property type="nucleotide sequence ID" value="NZ_BMGZ01000001.1"/>
</dbReference>
<dbReference type="NCBIfam" id="TIGR00369">
    <property type="entry name" value="unchar_dom_1"/>
    <property type="match status" value="1"/>
</dbReference>
<dbReference type="PANTHER" id="PTHR43240:SF1">
    <property type="entry name" value="BLR5584 PROTEIN"/>
    <property type="match status" value="1"/>
</dbReference>
<dbReference type="AlphaFoldDB" id="A0A8J3A2A8"/>
<evidence type="ECO:0000313" key="4">
    <source>
        <dbReference type="EMBL" id="NHK27261.1"/>
    </source>
</evidence>
<dbReference type="GO" id="GO:0005829">
    <property type="term" value="C:cytosol"/>
    <property type="evidence" value="ECO:0007669"/>
    <property type="project" value="TreeGrafter"/>
</dbReference>
<evidence type="ECO:0000313" key="6">
    <source>
        <dbReference type="Proteomes" id="UP000818603"/>
    </source>
</evidence>
<name>A0A8J3A2A8_9PROT</name>
<evidence type="ECO:0000259" key="2">
    <source>
        <dbReference type="Pfam" id="PF03061"/>
    </source>
</evidence>
<dbReference type="SUPFAM" id="SSF54637">
    <property type="entry name" value="Thioesterase/thiol ester dehydrase-isomerase"/>
    <property type="match status" value="1"/>
</dbReference>
<evidence type="ECO:0000313" key="5">
    <source>
        <dbReference type="Proteomes" id="UP000621856"/>
    </source>
</evidence>
<dbReference type="PANTHER" id="PTHR43240">
    <property type="entry name" value="1,4-DIHYDROXY-2-NAPHTHOYL-COA THIOESTERASE 1"/>
    <property type="match status" value="1"/>
</dbReference>
<keyword evidence="1" id="KW-0378">Hydrolase</keyword>
<reference evidence="3" key="3">
    <citation type="submission" date="2020-09" db="EMBL/GenBank/DDBJ databases">
        <authorList>
            <person name="Sun Q."/>
            <person name="Zhou Y."/>
        </authorList>
    </citation>
    <scope>NUCLEOTIDE SEQUENCE</scope>
    <source>
        <strain evidence="3">CGMCC 1.14984</strain>
    </source>
</reference>
<reference evidence="3" key="1">
    <citation type="journal article" date="2014" name="Int. J. Syst. Evol. Microbiol.">
        <title>Complete genome sequence of Corynebacterium casei LMG S-19264T (=DSM 44701T), isolated from a smear-ripened cheese.</title>
        <authorList>
            <consortium name="US DOE Joint Genome Institute (JGI-PGF)"/>
            <person name="Walter F."/>
            <person name="Albersmeier A."/>
            <person name="Kalinowski J."/>
            <person name="Ruckert C."/>
        </authorList>
    </citation>
    <scope>NUCLEOTIDE SEQUENCE</scope>
    <source>
        <strain evidence="3">CGMCC 1.14984</strain>
    </source>
</reference>
<accession>A0A8J3A2A8</accession>
<dbReference type="Proteomes" id="UP000621856">
    <property type="component" value="Unassembled WGS sequence"/>
</dbReference>
<dbReference type="EMBL" id="BMGZ01000001">
    <property type="protein sequence ID" value="GGH94899.1"/>
    <property type="molecule type" value="Genomic_DNA"/>
</dbReference>
<dbReference type="InterPro" id="IPR003736">
    <property type="entry name" value="PAAI_dom"/>
</dbReference>